<reference evidence="5 6" key="1">
    <citation type="submission" date="2016-07" db="EMBL/GenBank/DDBJ databases">
        <title>Pervasive Adenine N6-methylation of Active Genes in Fungi.</title>
        <authorList>
            <consortium name="DOE Joint Genome Institute"/>
            <person name="Mondo S.J."/>
            <person name="Dannebaum R.O."/>
            <person name="Kuo R.C."/>
            <person name="Labutti K."/>
            <person name="Haridas S."/>
            <person name="Kuo A."/>
            <person name="Salamov A."/>
            <person name="Ahrendt S.R."/>
            <person name="Lipzen A."/>
            <person name="Sullivan W."/>
            <person name="Andreopoulos W.B."/>
            <person name="Clum A."/>
            <person name="Lindquist E."/>
            <person name="Daum C."/>
            <person name="Ramamoorthy G.K."/>
            <person name="Gryganskyi A."/>
            <person name="Culley D."/>
            <person name="Magnuson J.K."/>
            <person name="James T.Y."/>
            <person name="O'Malley M.A."/>
            <person name="Stajich J.E."/>
            <person name="Spatafora J.W."/>
            <person name="Visel A."/>
            <person name="Grigoriev I.V."/>
        </authorList>
    </citation>
    <scope>NUCLEOTIDE SEQUENCE [LARGE SCALE GENOMIC DNA]</scope>
    <source>
        <strain evidence="5 6">JEL800</strain>
    </source>
</reference>
<keyword evidence="1 2" id="KW-0694">RNA-binding</keyword>
<dbReference type="GO" id="GO:0003729">
    <property type="term" value="F:mRNA binding"/>
    <property type="evidence" value="ECO:0007669"/>
    <property type="project" value="TreeGrafter"/>
</dbReference>
<sequence length="342" mass="37507">MEPTPPQPGSHLIPTPYSSPYPNNGGPSRRGSGVYGPPPQFQGFFGPVMHQQQQQPFTTPPREQQLYHQQPNQFNVQQQQLQQHGSPSFPRRRRDSGGFEGISATNLYIKGLKNTCTDEDLFEMCKLYGTIHSSKAILDLTTHECKGFGFVRYGKPEEALYALNELTGLGYNVSFAKETFNTRLKTLQDEDSTNVYVSNLPLEMDEDGMFELFAPHSIVSTKILRDPVTQQSRGVGFARMESRPAAQAIISEFNGRILPGGQSLQVRFADSSAQKRFKQSQPQKGSPAYGTRGWSGYVGVDQFGNPVGDGGYLAYYDTQVSGIYPGFGGPDSTGPGSGPGGQ</sequence>
<keyword evidence="6" id="KW-1185">Reference proteome</keyword>
<accession>A0A1Y2CRW0</accession>
<evidence type="ECO:0000313" key="6">
    <source>
        <dbReference type="Proteomes" id="UP000193642"/>
    </source>
</evidence>
<evidence type="ECO:0000256" key="3">
    <source>
        <dbReference type="SAM" id="MobiDB-lite"/>
    </source>
</evidence>
<organism evidence="5 6">
    <name type="scientific">Rhizoclosmatium globosum</name>
    <dbReference type="NCBI Taxonomy" id="329046"/>
    <lineage>
        <taxon>Eukaryota</taxon>
        <taxon>Fungi</taxon>
        <taxon>Fungi incertae sedis</taxon>
        <taxon>Chytridiomycota</taxon>
        <taxon>Chytridiomycota incertae sedis</taxon>
        <taxon>Chytridiomycetes</taxon>
        <taxon>Chytridiales</taxon>
        <taxon>Chytriomycetaceae</taxon>
        <taxon>Rhizoclosmatium</taxon>
    </lineage>
</organism>
<dbReference type="OrthoDB" id="271725at2759"/>
<dbReference type="PANTHER" id="PTHR48025:SF1">
    <property type="entry name" value="RRM DOMAIN-CONTAINING PROTEIN"/>
    <property type="match status" value="1"/>
</dbReference>
<evidence type="ECO:0000256" key="2">
    <source>
        <dbReference type="PROSITE-ProRule" id="PRU00176"/>
    </source>
</evidence>
<dbReference type="Gene3D" id="3.30.70.330">
    <property type="match status" value="2"/>
</dbReference>
<dbReference type="InterPro" id="IPR000504">
    <property type="entry name" value="RRM_dom"/>
</dbReference>
<evidence type="ECO:0000256" key="1">
    <source>
        <dbReference type="ARBA" id="ARBA00022884"/>
    </source>
</evidence>
<proteinExistence type="predicted"/>
<feature type="region of interest" description="Disordered" evidence="3">
    <location>
        <begin position="1"/>
        <end position="97"/>
    </location>
</feature>
<dbReference type="AlphaFoldDB" id="A0A1Y2CRW0"/>
<dbReference type="SMART" id="SM00360">
    <property type="entry name" value="RRM"/>
    <property type="match status" value="2"/>
</dbReference>
<dbReference type="InterPro" id="IPR012677">
    <property type="entry name" value="Nucleotide-bd_a/b_plait_sf"/>
</dbReference>
<feature type="compositionally biased region" description="Polar residues" evidence="3">
    <location>
        <begin position="16"/>
        <end position="26"/>
    </location>
</feature>
<evidence type="ECO:0000259" key="4">
    <source>
        <dbReference type="PROSITE" id="PS50102"/>
    </source>
</evidence>
<protein>
    <submittedName>
        <fullName evidence="5">RNA-binding domain-containing protein</fullName>
    </submittedName>
</protein>
<feature type="compositionally biased region" description="Low complexity" evidence="3">
    <location>
        <begin position="41"/>
        <end position="83"/>
    </location>
</feature>
<evidence type="ECO:0000313" key="5">
    <source>
        <dbReference type="EMBL" id="ORY49584.1"/>
    </source>
</evidence>
<dbReference type="Pfam" id="PF00076">
    <property type="entry name" value="RRM_1"/>
    <property type="match status" value="2"/>
</dbReference>
<dbReference type="PANTHER" id="PTHR48025">
    <property type="entry name" value="OS02G0815200 PROTEIN"/>
    <property type="match status" value="1"/>
</dbReference>
<dbReference type="InterPro" id="IPR050502">
    <property type="entry name" value="Euk_RNA-bind_prot"/>
</dbReference>
<feature type="domain" description="RRM" evidence="4">
    <location>
        <begin position="105"/>
        <end position="178"/>
    </location>
</feature>
<dbReference type="PROSITE" id="PS50102">
    <property type="entry name" value="RRM"/>
    <property type="match status" value="2"/>
</dbReference>
<dbReference type="Proteomes" id="UP000193642">
    <property type="component" value="Unassembled WGS sequence"/>
</dbReference>
<feature type="domain" description="RRM" evidence="4">
    <location>
        <begin position="193"/>
        <end position="271"/>
    </location>
</feature>
<comment type="caution">
    <text evidence="5">The sequence shown here is derived from an EMBL/GenBank/DDBJ whole genome shotgun (WGS) entry which is preliminary data.</text>
</comment>
<dbReference type="SUPFAM" id="SSF54928">
    <property type="entry name" value="RNA-binding domain, RBD"/>
    <property type="match status" value="2"/>
</dbReference>
<dbReference type="EMBL" id="MCGO01000009">
    <property type="protein sequence ID" value="ORY49584.1"/>
    <property type="molecule type" value="Genomic_DNA"/>
</dbReference>
<dbReference type="InterPro" id="IPR035979">
    <property type="entry name" value="RBD_domain_sf"/>
</dbReference>
<name>A0A1Y2CRW0_9FUNG</name>
<gene>
    <name evidence="5" type="ORF">BCR33DRAFT_713904</name>
</gene>